<evidence type="ECO:0000259" key="4">
    <source>
        <dbReference type="Pfam" id="PF25954"/>
    </source>
</evidence>
<protein>
    <submittedName>
        <fullName evidence="7">Efflux RND transporter periplasmic adaptor subunit</fullName>
    </submittedName>
</protein>
<dbReference type="Gene3D" id="2.40.30.170">
    <property type="match status" value="1"/>
</dbReference>
<keyword evidence="2" id="KW-0175">Coiled coil</keyword>
<comment type="similarity">
    <text evidence="1">Belongs to the membrane fusion protein (MFP) (TC 8.A.1) family.</text>
</comment>
<dbReference type="PANTHER" id="PTHR30469:SF38">
    <property type="entry name" value="HLYD FAMILY SECRETION PROTEIN"/>
    <property type="match status" value="1"/>
</dbReference>
<dbReference type="Gene3D" id="1.10.287.470">
    <property type="entry name" value="Helix hairpin bin"/>
    <property type="match status" value="1"/>
</dbReference>
<evidence type="ECO:0000259" key="6">
    <source>
        <dbReference type="Pfam" id="PF25989"/>
    </source>
</evidence>
<keyword evidence="3" id="KW-0812">Transmembrane</keyword>
<feature type="transmembrane region" description="Helical" evidence="3">
    <location>
        <begin position="28"/>
        <end position="47"/>
    </location>
</feature>
<comment type="caution">
    <text evidence="7">The sequence shown here is derived from an EMBL/GenBank/DDBJ whole genome shotgun (WGS) entry which is preliminary data.</text>
</comment>
<feature type="domain" description="YknX-like C-terminal permuted SH3-like" evidence="6">
    <location>
        <begin position="337"/>
        <end position="402"/>
    </location>
</feature>
<feature type="domain" description="CzcB-like barrel-sandwich hybrid" evidence="5">
    <location>
        <begin position="85"/>
        <end position="230"/>
    </location>
</feature>
<dbReference type="InterPro" id="IPR058647">
    <property type="entry name" value="BSH_CzcB-like"/>
</dbReference>
<organism evidence="7">
    <name type="scientific">Desulfomonile tiedjei</name>
    <dbReference type="NCBI Taxonomy" id="2358"/>
    <lineage>
        <taxon>Bacteria</taxon>
        <taxon>Pseudomonadati</taxon>
        <taxon>Thermodesulfobacteriota</taxon>
        <taxon>Desulfomonilia</taxon>
        <taxon>Desulfomonilales</taxon>
        <taxon>Desulfomonilaceae</taxon>
        <taxon>Desulfomonile</taxon>
    </lineage>
</organism>
<dbReference type="InterPro" id="IPR058792">
    <property type="entry name" value="Beta-barrel_RND_2"/>
</dbReference>
<dbReference type="Pfam" id="PF25954">
    <property type="entry name" value="Beta-barrel_RND_2"/>
    <property type="match status" value="1"/>
</dbReference>
<feature type="domain" description="CusB-like beta-barrel" evidence="4">
    <location>
        <begin position="253"/>
        <end position="324"/>
    </location>
</feature>
<evidence type="ECO:0000256" key="3">
    <source>
        <dbReference type="SAM" id="Phobius"/>
    </source>
</evidence>
<dbReference type="GO" id="GO:0015562">
    <property type="term" value="F:efflux transmembrane transporter activity"/>
    <property type="evidence" value="ECO:0007669"/>
    <property type="project" value="TreeGrafter"/>
</dbReference>
<dbReference type="AlphaFoldDB" id="A0A7C4ESP9"/>
<evidence type="ECO:0000256" key="2">
    <source>
        <dbReference type="SAM" id="Coils"/>
    </source>
</evidence>
<keyword evidence="3" id="KW-0472">Membrane</keyword>
<dbReference type="InterPro" id="IPR058637">
    <property type="entry name" value="YknX-like_C"/>
</dbReference>
<dbReference type="SUPFAM" id="SSF111369">
    <property type="entry name" value="HlyD-like secretion proteins"/>
    <property type="match status" value="1"/>
</dbReference>
<gene>
    <name evidence="7" type="ORF">ENV54_02300</name>
</gene>
<dbReference type="EMBL" id="DTGT01000073">
    <property type="protein sequence ID" value="HGH60112.1"/>
    <property type="molecule type" value="Genomic_DNA"/>
</dbReference>
<evidence type="ECO:0000313" key="7">
    <source>
        <dbReference type="EMBL" id="HGH60112.1"/>
    </source>
</evidence>
<accession>A0A7C4ESP9</accession>
<dbReference type="Gene3D" id="2.40.420.20">
    <property type="match status" value="1"/>
</dbReference>
<dbReference type="Pfam" id="PF25989">
    <property type="entry name" value="YknX_C"/>
    <property type="match status" value="1"/>
</dbReference>
<evidence type="ECO:0000259" key="5">
    <source>
        <dbReference type="Pfam" id="PF25973"/>
    </source>
</evidence>
<reference evidence="7" key="1">
    <citation type="journal article" date="2020" name="mSystems">
        <title>Genome- and Community-Level Interaction Insights into Carbon Utilization and Element Cycling Functions of Hydrothermarchaeota in Hydrothermal Sediment.</title>
        <authorList>
            <person name="Zhou Z."/>
            <person name="Liu Y."/>
            <person name="Xu W."/>
            <person name="Pan J."/>
            <person name="Luo Z.H."/>
            <person name="Li M."/>
        </authorList>
    </citation>
    <scope>NUCLEOTIDE SEQUENCE [LARGE SCALE GENOMIC DNA]</scope>
    <source>
        <strain evidence="7">SpSt-769</strain>
    </source>
</reference>
<dbReference type="NCBIfam" id="TIGR01730">
    <property type="entry name" value="RND_mfp"/>
    <property type="match status" value="1"/>
</dbReference>
<dbReference type="Pfam" id="PF25973">
    <property type="entry name" value="BSH_CzcB"/>
    <property type="match status" value="1"/>
</dbReference>
<dbReference type="InterPro" id="IPR006143">
    <property type="entry name" value="RND_pump_MFP"/>
</dbReference>
<sequence length="407" mass="43715">MPQEDLSRLRIGSDERTASSWFRRRKRFTLTIAVAVALCALAAILGVTDRLRPALPVSVAKAAFTLPSRALTELNASGYVVAQRKAAVSSKATGRIHRLFIEEGKVVKKGDVLAQLENEDLAASLEEARASLRVARAVLNNAEAELADATLNYNRLKALKEASAISEQAFDAAEARYKKAVAGETQARFAIGRAEASLKLAEVNLEYSYIRAPFDGVILTKNADEGEIVAPFGAATNAKAAVASMADLGSLMVEVDVSEASLEKVRLGGAVEIRLDALPNERFTGTVHTIVPTADRSKATVLTKIKFDALDPRILPEMSAKAAFLSRALREDERAPALAIPAKALVSRHGSQSVFLVNDGRAHSVAVQTGRQWGDLVEIVSGLKEGDLVVTQPIDKITDGRRLQLSQ</sequence>
<dbReference type="Gene3D" id="2.40.50.100">
    <property type="match status" value="1"/>
</dbReference>
<evidence type="ECO:0000256" key="1">
    <source>
        <dbReference type="ARBA" id="ARBA00009477"/>
    </source>
</evidence>
<feature type="coiled-coil region" evidence="2">
    <location>
        <begin position="125"/>
        <end position="159"/>
    </location>
</feature>
<dbReference type="PANTHER" id="PTHR30469">
    <property type="entry name" value="MULTIDRUG RESISTANCE PROTEIN MDTA"/>
    <property type="match status" value="1"/>
</dbReference>
<dbReference type="GO" id="GO:1990281">
    <property type="term" value="C:efflux pump complex"/>
    <property type="evidence" value="ECO:0007669"/>
    <property type="project" value="TreeGrafter"/>
</dbReference>
<name>A0A7C4ESP9_9BACT</name>
<keyword evidence="3" id="KW-1133">Transmembrane helix</keyword>
<proteinExistence type="inferred from homology"/>